<accession>A0A197K9K4</accession>
<dbReference type="AlphaFoldDB" id="A0A197K9K4"/>
<organism evidence="2 3">
    <name type="scientific">Linnemannia elongata AG-77</name>
    <dbReference type="NCBI Taxonomy" id="1314771"/>
    <lineage>
        <taxon>Eukaryota</taxon>
        <taxon>Fungi</taxon>
        <taxon>Fungi incertae sedis</taxon>
        <taxon>Mucoromycota</taxon>
        <taxon>Mortierellomycotina</taxon>
        <taxon>Mortierellomycetes</taxon>
        <taxon>Mortierellales</taxon>
        <taxon>Mortierellaceae</taxon>
        <taxon>Linnemannia</taxon>
    </lineage>
</organism>
<evidence type="ECO:0000256" key="1">
    <source>
        <dbReference type="SAM" id="Phobius"/>
    </source>
</evidence>
<keyword evidence="3" id="KW-1185">Reference proteome</keyword>
<dbReference type="Proteomes" id="UP000078512">
    <property type="component" value="Unassembled WGS sequence"/>
</dbReference>
<reference evidence="2 3" key="1">
    <citation type="submission" date="2016-05" db="EMBL/GenBank/DDBJ databases">
        <title>Genome sequencing reveals origins of a unique bacterial endosymbiosis in the earliest lineages of terrestrial Fungi.</title>
        <authorList>
            <consortium name="DOE Joint Genome Institute"/>
            <person name="Uehling J."/>
            <person name="Gryganskyi A."/>
            <person name="Hameed K."/>
            <person name="Tschaplinski T."/>
            <person name="Misztal P."/>
            <person name="Wu S."/>
            <person name="Desiro A."/>
            <person name="Vande Pol N."/>
            <person name="Du Z.-Y."/>
            <person name="Zienkiewicz A."/>
            <person name="Zienkiewicz K."/>
            <person name="Morin E."/>
            <person name="Tisserant E."/>
            <person name="Splivallo R."/>
            <person name="Hainaut M."/>
            <person name="Henrissat B."/>
            <person name="Ohm R."/>
            <person name="Kuo A."/>
            <person name="Yan J."/>
            <person name="Lipzen A."/>
            <person name="Nolan M."/>
            <person name="Labutti K."/>
            <person name="Barry K."/>
            <person name="Goldstein A."/>
            <person name="Labbe J."/>
            <person name="Schadt C."/>
            <person name="Tuskan G."/>
            <person name="Grigoriev I."/>
            <person name="Martin F."/>
            <person name="Vilgalys R."/>
            <person name="Bonito G."/>
        </authorList>
    </citation>
    <scope>NUCLEOTIDE SEQUENCE [LARGE SCALE GENOMIC DNA]</scope>
    <source>
        <strain evidence="2 3">AG-77</strain>
    </source>
</reference>
<keyword evidence="1" id="KW-0472">Membrane</keyword>
<sequence length="132" mass="14926">MSMDSCTGSCEPLKAFLKKASSARSPPGPSVPFFLLHSHSLYSIVFFLCSFHDCLFVLSLKSVVCINTVLIHFSFLSFFLEVCRSNFFFSLLLCSLFSLSLFFSLFYFPSLPFLSCFPLPLLLVLSFSIFLH</sequence>
<keyword evidence="1" id="KW-1133">Transmembrane helix</keyword>
<feature type="transmembrane region" description="Helical" evidence="1">
    <location>
        <begin position="86"/>
        <end position="106"/>
    </location>
</feature>
<evidence type="ECO:0000313" key="2">
    <source>
        <dbReference type="EMBL" id="OAQ34377.1"/>
    </source>
</evidence>
<feature type="transmembrane region" description="Helical" evidence="1">
    <location>
        <begin position="63"/>
        <end position="80"/>
    </location>
</feature>
<protein>
    <submittedName>
        <fullName evidence="2">Uncharacterized protein</fullName>
    </submittedName>
</protein>
<evidence type="ECO:0000313" key="3">
    <source>
        <dbReference type="Proteomes" id="UP000078512"/>
    </source>
</evidence>
<proteinExistence type="predicted"/>
<keyword evidence="1" id="KW-0812">Transmembrane</keyword>
<feature type="transmembrane region" description="Helical" evidence="1">
    <location>
        <begin position="113"/>
        <end position="131"/>
    </location>
</feature>
<dbReference type="EMBL" id="KV442017">
    <property type="protein sequence ID" value="OAQ34377.1"/>
    <property type="molecule type" value="Genomic_DNA"/>
</dbReference>
<gene>
    <name evidence="2" type="ORF">K457DRAFT_763833</name>
</gene>
<name>A0A197K9K4_9FUNG</name>